<protein>
    <submittedName>
        <fullName evidence="1">Uncharacterized protein</fullName>
    </submittedName>
</protein>
<dbReference type="Proteomes" id="UP000249081">
    <property type="component" value="Unassembled WGS sequence"/>
</dbReference>
<comment type="caution">
    <text evidence="1">The sequence shown here is derived from an EMBL/GenBank/DDBJ whole genome shotgun (WGS) entry which is preliminary data.</text>
</comment>
<evidence type="ECO:0000313" key="1">
    <source>
        <dbReference type="EMBL" id="PZO33829.1"/>
    </source>
</evidence>
<proteinExistence type="predicted"/>
<reference evidence="2" key="1">
    <citation type="submission" date="2018-04" db="EMBL/GenBank/DDBJ databases">
        <authorList>
            <person name="Cornet L."/>
        </authorList>
    </citation>
    <scope>NUCLEOTIDE SEQUENCE [LARGE SCALE GENOMIC DNA]</scope>
</reference>
<sequence>MVSSPPQKPASDIQPLVTAALEQGILSRRDHLTLSTAMLSNPALTARDRQHINQVFDGLRTGRLRLAD</sequence>
<gene>
    <name evidence="1" type="ORF">DCF17_21455</name>
</gene>
<accession>A0A2W4VVU5</accession>
<reference evidence="1 2" key="2">
    <citation type="submission" date="2018-06" db="EMBL/GenBank/DDBJ databases">
        <title>Metagenomic assembly of (sub)arctic Cyanobacteria and their associated microbiome from non-axenic cultures.</title>
        <authorList>
            <person name="Baurain D."/>
        </authorList>
    </citation>
    <scope>NUCLEOTIDE SEQUENCE [LARGE SCALE GENOMIC DNA]</scope>
    <source>
        <strain evidence="1">ULC041bin1</strain>
    </source>
</reference>
<dbReference type="EMBL" id="QBMN01000236">
    <property type="protein sequence ID" value="PZO33829.1"/>
    <property type="molecule type" value="Genomic_DNA"/>
</dbReference>
<evidence type="ECO:0000313" key="2">
    <source>
        <dbReference type="Proteomes" id="UP000249081"/>
    </source>
</evidence>
<dbReference type="AlphaFoldDB" id="A0A2W4VVU5"/>
<name>A0A2W4VVU5_9CYAN</name>
<organism evidence="1 2">
    <name type="scientific">Shackletoniella antarctica</name>
    <dbReference type="NCBI Taxonomy" id="268115"/>
    <lineage>
        <taxon>Bacteria</taxon>
        <taxon>Bacillati</taxon>
        <taxon>Cyanobacteriota</taxon>
        <taxon>Cyanophyceae</taxon>
        <taxon>Oculatellales</taxon>
        <taxon>Oculatellaceae</taxon>
        <taxon>Shackletoniella</taxon>
    </lineage>
</organism>